<feature type="domain" description="RRM" evidence="9">
    <location>
        <begin position="497"/>
        <end position="551"/>
    </location>
</feature>
<dbReference type="GO" id="GO:0031124">
    <property type="term" value="P:mRNA 3'-end processing"/>
    <property type="evidence" value="ECO:0007669"/>
    <property type="project" value="UniProtKB-ARBA"/>
</dbReference>
<dbReference type="GO" id="GO:0006369">
    <property type="term" value="P:termination of RNA polymerase II transcription"/>
    <property type="evidence" value="ECO:0007669"/>
    <property type="project" value="UniProtKB-ARBA"/>
</dbReference>
<evidence type="ECO:0000313" key="12">
    <source>
        <dbReference type="Proteomes" id="UP000813385"/>
    </source>
</evidence>
<evidence type="ECO:0000256" key="1">
    <source>
        <dbReference type="ARBA" id="ARBA00004123"/>
    </source>
</evidence>
<dbReference type="GO" id="GO:0017070">
    <property type="term" value="F:U6 snRNA binding"/>
    <property type="evidence" value="ECO:0007669"/>
    <property type="project" value="TreeGrafter"/>
</dbReference>
<dbReference type="SMART" id="SM00360">
    <property type="entry name" value="RRM"/>
    <property type="match status" value="1"/>
</dbReference>
<feature type="compositionally biased region" description="Polar residues" evidence="8">
    <location>
        <begin position="690"/>
        <end position="699"/>
    </location>
</feature>
<dbReference type="PANTHER" id="PTHR14089:SF2">
    <property type="entry name" value="PRE-MRNA-SPLICING FACTOR CWC2"/>
    <property type="match status" value="1"/>
</dbReference>
<dbReference type="PROSITE" id="PS51391">
    <property type="entry name" value="CID"/>
    <property type="match status" value="1"/>
</dbReference>
<feature type="compositionally biased region" description="Basic and acidic residues" evidence="8">
    <location>
        <begin position="429"/>
        <end position="456"/>
    </location>
</feature>
<feature type="compositionally biased region" description="Low complexity" evidence="8">
    <location>
        <begin position="291"/>
        <end position="300"/>
    </location>
</feature>
<dbReference type="SUPFAM" id="SSF48464">
    <property type="entry name" value="ENTH/VHS domain"/>
    <property type="match status" value="1"/>
</dbReference>
<evidence type="ECO:0000256" key="6">
    <source>
        <dbReference type="ARBA" id="ARBA00023242"/>
    </source>
</evidence>
<name>A0A8K0TFV1_9PEZI</name>
<evidence type="ECO:0000313" key="11">
    <source>
        <dbReference type="EMBL" id="KAH7366785.1"/>
    </source>
</evidence>
<keyword evidence="6" id="KW-0539">Nucleus</keyword>
<keyword evidence="3" id="KW-0507">mRNA processing</keyword>
<organism evidence="11 12">
    <name type="scientific">Plectosphaerella cucumerina</name>
    <dbReference type="NCBI Taxonomy" id="40658"/>
    <lineage>
        <taxon>Eukaryota</taxon>
        <taxon>Fungi</taxon>
        <taxon>Dikarya</taxon>
        <taxon>Ascomycota</taxon>
        <taxon>Pezizomycotina</taxon>
        <taxon>Sordariomycetes</taxon>
        <taxon>Hypocreomycetidae</taxon>
        <taxon>Glomerellales</taxon>
        <taxon>Plectosphaerellaceae</taxon>
        <taxon>Plectosphaerella</taxon>
    </lineage>
</organism>
<proteinExistence type="predicted"/>
<dbReference type="Pfam" id="PF21380">
    <property type="entry name" value="Nrd1-Seb1_dom2"/>
    <property type="match status" value="1"/>
</dbReference>
<evidence type="ECO:0000256" key="4">
    <source>
        <dbReference type="ARBA" id="ARBA00022884"/>
    </source>
</evidence>
<evidence type="ECO:0000256" key="7">
    <source>
        <dbReference type="PROSITE-ProRule" id="PRU00176"/>
    </source>
</evidence>
<dbReference type="InterPro" id="IPR039171">
    <property type="entry name" value="Cwc2/Slt11"/>
</dbReference>
<dbReference type="EMBL" id="JAGPXD010000002">
    <property type="protein sequence ID" value="KAH7366785.1"/>
    <property type="molecule type" value="Genomic_DNA"/>
</dbReference>
<dbReference type="Gene3D" id="1.25.40.90">
    <property type="match status" value="1"/>
</dbReference>
<feature type="region of interest" description="Disordered" evidence="8">
    <location>
        <begin position="384"/>
        <end position="476"/>
    </location>
</feature>
<dbReference type="GO" id="GO:0071006">
    <property type="term" value="C:U2-type catalytic step 1 spliceosome"/>
    <property type="evidence" value="ECO:0007669"/>
    <property type="project" value="TreeGrafter"/>
</dbReference>
<dbReference type="CDD" id="cd16984">
    <property type="entry name" value="CID_Nrd1_like"/>
    <property type="match status" value="1"/>
</dbReference>
<dbReference type="GO" id="GO:0071007">
    <property type="term" value="C:U2-type catalytic step 2 spliceosome"/>
    <property type="evidence" value="ECO:0007669"/>
    <property type="project" value="TreeGrafter"/>
</dbReference>
<gene>
    <name evidence="11" type="ORF">B0T11DRAFT_47254</name>
</gene>
<feature type="region of interest" description="Disordered" evidence="8">
    <location>
        <begin position="264"/>
        <end position="312"/>
    </location>
</feature>
<dbReference type="InterPro" id="IPR035979">
    <property type="entry name" value="RBD_domain_sf"/>
</dbReference>
<accession>A0A8K0TFV1</accession>
<comment type="caution">
    <text evidence="11">The sequence shown here is derived from an EMBL/GenBank/DDBJ whole genome shotgun (WGS) entry which is preliminary data.</text>
</comment>
<dbReference type="FunFam" id="3.30.70.330:FF:000397">
    <property type="entry name" value="RNA binding protein Nrd1"/>
    <property type="match status" value="1"/>
</dbReference>
<feature type="region of interest" description="Disordered" evidence="8">
    <location>
        <begin position="154"/>
        <end position="252"/>
    </location>
</feature>
<reference evidence="11" key="1">
    <citation type="journal article" date="2021" name="Nat. Commun.">
        <title>Genetic determinants of endophytism in the Arabidopsis root mycobiome.</title>
        <authorList>
            <person name="Mesny F."/>
            <person name="Miyauchi S."/>
            <person name="Thiergart T."/>
            <person name="Pickel B."/>
            <person name="Atanasova L."/>
            <person name="Karlsson M."/>
            <person name="Huettel B."/>
            <person name="Barry K.W."/>
            <person name="Haridas S."/>
            <person name="Chen C."/>
            <person name="Bauer D."/>
            <person name="Andreopoulos W."/>
            <person name="Pangilinan J."/>
            <person name="LaButti K."/>
            <person name="Riley R."/>
            <person name="Lipzen A."/>
            <person name="Clum A."/>
            <person name="Drula E."/>
            <person name="Henrissat B."/>
            <person name="Kohler A."/>
            <person name="Grigoriev I.V."/>
            <person name="Martin F.M."/>
            <person name="Hacquard S."/>
        </authorList>
    </citation>
    <scope>NUCLEOTIDE SEQUENCE</scope>
    <source>
        <strain evidence="11">MPI-CAGE-AT-0016</strain>
    </source>
</reference>
<keyword evidence="5" id="KW-0508">mRNA splicing</keyword>
<sequence length="699" mass="74543">MASAATELESGLQEMSALKSPGVSGTRIGTLTAFCVANVQSESVLVQKLYTHFKKTPGTHKLGVLYVVDSVTRKWLDHAKAEGQTIDGSSEDGTFAAGIHRMRELMPVLMNDIIQSAPPTHKDKINKLVDIWEKGQTFPQAVLDSSRAKLNAIPAPAKSTTPDGSPPPSMRAFYSTANDIPPSPMQDKPAVVPEPAQPAPPTPQGSNAIMEALAKLTSQAASAPAPPAQPALPQMATPIQAPPPPQAPVAIPPNLASLLSSLAKHTTPVQTQPPSYPPQNYQAPPVPQNYQAPIAPQSASPQPPVAPQNHTPYLYPSPMPAFGNNGVGYPAPAPPAPALPPAAAGMQGNMEQQVILIKALAEQGIPFEQIPAVIQKMQAAGRAPTAGALSGPPPPLPPYSAAPAWGQAPNVTRSPELPSRRSRSRSPGRSRDGRSDQRGDRRFDDPRGSRGSEYRQRSPVGHRQGGDPMNPPAHRGEDKWIEYDRTLPDGHIRVFSRTLFVGGVICPEKEVRDIFSQYGEVQTCIVNRDKRHAFVKMVTRKDAVAAKEAMEFPQGPNRLQLRTRWGVGFGPRHCSDYSSGISVIPISALTEADRKWMLTAEIGGSGGRPIESGLVVEEPDIEIGAGVSSKAISRRMQTDKGGVQGPRSTRTGETGWRGRGGRHHDNQASGANAQPLPQQHGANGGGMPNFAQNGYQNGY</sequence>
<evidence type="ECO:0000256" key="8">
    <source>
        <dbReference type="SAM" id="MobiDB-lite"/>
    </source>
</evidence>
<dbReference type="AlphaFoldDB" id="A0A8K0TFV1"/>
<dbReference type="InterPro" id="IPR006569">
    <property type="entry name" value="CID_dom"/>
</dbReference>
<dbReference type="GO" id="GO:0000974">
    <property type="term" value="C:Prp19 complex"/>
    <property type="evidence" value="ECO:0007669"/>
    <property type="project" value="TreeGrafter"/>
</dbReference>
<keyword evidence="2" id="KW-0597">Phosphoprotein</keyword>
<evidence type="ECO:0000259" key="9">
    <source>
        <dbReference type="PROSITE" id="PS50102"/>
    </source>
</evidence>
<dbReference type="GO" id="GO:0036002">
    <property type="term" value="F:pre-mRNA binding"/>
    <property type="evidence" value="ECO:0007669"/>
    <property type="project" value="TreeGrafter"/>
</dbReference>
<dbReference type="InterPro" id="IPR012677">
    <property type="entry name" value="Nucleotide-bd_a/b_plait_sf"/>
</dbReference>
<comment type="subcellular location">
    <subcellularLocation>
        <location evidence="1">Nucleus</location>
    </subcellularLocation>
</comment>
<dbReference type="Gene3D" id="3.30.70.330">
    <property type="match status" value="1"/>
</dbReference>
<dbReference type="SUPFAM" id="SSF54928">
    <property type="entry name" value="RNA-binding domain, RBD"/>
    <property type="match status" value="1"/>
</dbReference>
<dbReference type="PROSITE" id="PS50102">
    <property type="entry name" value="RRM"/>
    <property type="match status" value="1"/>
</dbReference>
<dbReference type="OrthoDB" id="79367at2759"/>
<dbReference type="PANTHER" id="PTHR14089">
    <property type="entry name" value="PRE-MRNA-SPLICING FACTOR RBM22"/>
    <property type="match status" value="1"/>
</dbReference>
<keyword evidence="3" id="KW-0747">Spliceosome</keyword>
<feature type="compositionally biased region" description="Pro residues" evidence="8">
    <location>
        <begin position="240"/>
        <end position="251"/>
    </location>
</feature>
<evidence type="ECO:0000256" key="3">
    <source>
        <dbReference type="ARBA" id="ARBA00022728"/>
    </source>
</evidence>
<dbReference type="FunFam" id="1.25.40.90:FF:000026">
    <property type="entry name" value="RNA binding protein Nrd1"/>
    <property type="match status" value="1"/>
</dbReference>
<feature type="domain" description="CID" evidence="10">
    <location>
        <begin position="1"/>
        <end position="154"/>
    </location>
</feature>
<evidence type="ECO:0000259" key="10">
    <source>
        <dbReference type="PROSITE" id="PS51391"/>
    </source>
</evidence>
<keyword evidence="12" id="KW-1185">Reference proteome</keyword>
<dbReference type="InterPro" id="IPR048892">
    <property type="entry name" value="Nrd1_Seb1_dom2"/>
</dbReference>
<dbReference type="GO" id="GO:0010629">
    <property type="term" value="P:negative regulation of gene expression"/>
    <property type="evidence" value="ECO:0007669"/>
    <property type="project" value="UniProtKB-ARBA"/>
</dbReference>
<evidence type="ECO:0000256" key="2">
    <source>
        <dbReference type="ARBA" id="ARBA00022553"/>
    </source>
</evidence>
<dbReference type="Pfam" id="PF00076">
    <property type="entry name" value="RRM_1"/>
    <property type="match status" value="1"/>
</dbReference>
<dbReference type="SMART" id="SM00582">
    <property type="entry name" value="RPR"/>
    <property type="match status" value="1"/>
</dbReference>
<feature type="compositionally biased region" description="Pro residues" evidence="8">
    <location>
        <begin position="391"/>
        <end position="400"/>
    </location>
</feature>
<keyword evidence="4 7" id="KW-0694">RNA-binding</keyword>
<evidence type="ECO:0000256" key="5">
    <source>
        <dbReference type="ARBA" id="ARBA00023187"/>
    </source>
</evidence>
<feature type="region of interest" description="Disordered" evidence="8">
    <location>
        <begin position="627"/>
        <end position="699"/>
    </location>
</feature>
<feature type="compositionally biased region" description="Polar residues" evidence="8">
    <location>
        <begin position="667"/>
        <end position="681"/>
    </location>
</feature>
<feature type="compositionally biased region" description="Polar residues" evidence="8">
    <location>
        <begin position="267"/>
        <end position="282"/>
    </location>
</feature>
<protein>
    <submittedName>
        <fullName evidence="11">Rpb7-binding protein seb1</fullName>
    </submittedName>
</protein>
<dbReference type="GO" id="GO:0008380">
    <property type="term" value="P:RNA splicing"/>
    <property type="evidence" value="ECO:0007669"/>
    <property type="project" value="UniProtKB-KW"/>
</dbReference>
<dbReference type="InterPro" id="IPR008942">
    <property type="entry name" value="ENTH_VHS"/>
</dbReference>
<dbReference type="Pfam" id="PF04818">
    <property type="entry name" value="CID"/>
    <property type="match status" value="1"/>
</dbReference>
<dbReference type="InterPro" id="IPR000504">
    <property type="entry name" value="RRM_dom"/>
</dbReference>
<dbReference type="Proteomes" id="UP000813385">
    <property type="component" value="Unassembled WGS sequence"/>
</dbReference>
<dbReference type="GO" id="GO:0031126">
    <property type="term" value="P:sno(s)RNA 3'-end processing"/>
    <property type="evidence" value="ECO:0007669"/>
    <property type="project" value="UniProtKB-ARBA"/>
</dbReference>